<feature type="coiled-coil region" evidence="1">
    <location>
        <begin position="25"/>
        <end position="72"/>
    </location>
</feature>
<evidence type="ECO:0000256" key="1">
    <source>
        <dbReference type="SAM" id="Coils"/>
    </source>
</evidence>
<proteinExistence type="predicted"/>
<gene>
    <name evidence="3" type="ORF">ACFOMG_07635</name>
</gene>
<dbReference type="EMBL" id="JBHRYB010000005">
    <property type="protein sequence ID" value="MFC3679983.1"/>
    <property type="molecule type" value="Genomic_DNA"/>
</dbReference>
<dbReference type="Pfam" id="PF05099">
    <property type="entry name" value="TerB"/>
    <property type="match status" value="1"/>
</dbReference>
<name>A0ABV7VR25_9GAMM</name>
<feature type="domain" description="Co-chaperone DjlA N-terminal" evidence="2">
    <location>
        <begin position="23"/>
        <end position="139"/>
    </location>
</feature>
<dbReference type="InterPro" id="IPR029024">
    <property type="entry name" value="TerB-like"/>
</dbReference>
<dbReference type="RefSeq" id="WP_376865805.1">
    <property type="nucleotide sequence ID" value="NZ_JBHRYB010000005.1"/>
</dbReference>
<keyword evidence="1" id="KW-0175">Coiled coil</keyword>
<evidence type="ECO:0000313" key="4">
    <source>
        <dbReference type="Proteomes" id="UP001595722"/>
    </source>
</evidence>
<accession>A0ABV7VR25</accession>
<evidence type="ECO:0000313" key="3">
    <source>
        <dbReference type="EMBL" id="MFC3679983.1"/>
    </source>
</evidence>
<reference evidence="4" key="1">
    <citation type="journal article" date="2019" name="Int. J. Syst. Evol. Microbiol.">
        <title>The Global Catalogue of Microorganisms (GCM) 10K type strain sequencing project: providing services to taxonomists for standard genome sequencing and annotation.</title>
        <authorList>
            <consortium name="The Broad Institute Genomics Platform"/>
            <consortium name="The Broad Institute Genome Sequencing Center for Infectious Disease"/>
            <person name="Wu L."/>
            <person name="Ma J."/>
        </authorList>
    </citation>
    <scope>NUCLEOTIDE SEQUENCE [LARGE SCALE GENOMIC DNA]</scope>
    <source>
        <strain evidence="4">KCTC 42424</strain>
    </source>
</reference>
<dbReference type="CDD" id="cd07313">
    <property type="entry name" value="terB_like_2"/>
    <property type="match status" value="1"/>
</dbReference>
<organism evidence="3 4">
    <name type="scientific">Bacterioplanoides pacificum</name>
    <dbReference type="NCBI Taxonomy" id="1171596"/>
    <lineage>
        <taxon>Bacteria</taxon>
        <taxon>Pseudomonadati</taxon>
        <taxon>Pseudomonadota</taxon>
        <taxon>Gammaproteobacteria</taxon>
        <taxon>Oceanospirillales</taxon>
        <taxon>Oceanospirillaceae</taxon>
        <taxon>Bacterioplanoides</taxon>
    </lineage>
</organism>
<comment type="caution">
    <text evidence="3">The sequence shown here is derived from an EMBL/GenBank/DDBJ whole genome shotgun (WGS) entry which is preliminary data.</text>
</comment>
<dbReference type="InterPro" id="IPR007791">
    <property type="entry name" value="DjlA_N"/>
</dbReference>
<evidence type="ECO:0000259" key="2">
    <source>
        <dbReference type="Pfam" id="PF05099"/>
    </source>
</evidence>
<protein>
    <submittedName>
        <fullName evidence="3">TerB family tellurite resistance protein</fullName>
    </submittedName>
</protein>
<keyword evidence="4" id="KW-1185">Reference proteome</keyword>
<dbReference type="Proteomes" id="UP001595722">
    <property type="component" value="Unassembled WGS sequence"/>
</dbReference>
<dbReference type="Gene3D" id="1.10.3680.10">
    <property type="entry name" value="TerB-like"/>
    <property type="match status" value="1"/>
</dbReference>
<sequence length="145" mass="16638">MLNKLLKLFTEPQPQRSEHSLALASAVLMAEVMRADHEIDQLERNAMSQALVESLQLQEEEVRELMDEAIAAADIANDLQQFTRVIHDQCDEQQKFVVVCNLWRIALASDGIDKYEEHIIRRIAELLYLPHSEFIRAKAVAKAEQ</sequence>
<dbReference type="SUPFAM" id="SSF158682">
    <property type="entry name" value="TerB-like"/>
    <property type="match status" value="1"/>
</dbReference>